<dbReference type="AlphaFoldDB" id="A0A1V9Z1N6"/>
<keyword evidence="2" id="KW-0274">FAD</keyword>
<dbReference type="PANTHER" id="PTHR43004:SF6">
    <property type="entry name" value="FAD_NAD(P)-BINDING OXIDOREDUCTASE FAMILY PROTEIN"/>
    <property type="match status" value="1"/>
</dbReference>
<dbReference type="InterPro" id="IPR050641">
    <property type="entry name" value="RIFMO-like"/>
</dbReference>
<dbReference type="Gene3D" id="3.50.50.60">
    <property type="entry name" value="FAD/NAD(P)-binding domain"/>
    <property type="match status" value="1"/>
</dbReference>
<dbReference type="EMBL" id="JNBR01000500">
    <property type="protein sequence ID" value="OQR91812.1"/>
    <property type="molecule type" value="Genomic_DNA"/>
</dbReference>
<dbReference type="GO" id="GO:0005739">
    <property type="term" value="C:mitochondrion"/>
    <property type="evidence" value="ECO:0007669"/>
    <property type="project" value="TreeGrafter"/>
</dbReference>
<keyword evidence="1" id="KW-0285">Flavoprotein</keyword>
<dbReference type="SUPFAM" id="SSF51905">
    <property type="entry name" value="FAD/NAD(P)-binding domain"/>
    <property type="match status" value="1"/>
</dbReference>
<dbReference type="OrthoDB" id="1716816at2759"/>
<name>A0A1V9Z1N6_ACHHY</name>
<dbReference type="PRINTS" id="PR00420">
    <property type="entry name" value="RNGMNOXGNASE"/>
</dbReference>
<evidence type="ECO:0000313" key="4">
    <source>
        <dbReference type="EMBL" id="OQR91812.1"/>
    </source>
</evidence>
<organism evidence="4 5">
    <name type="scientific">Achlya hypogyna</name>
    <name type="common">Oomycete</name>
    <name type="synonym">Protoachlya hypogyna</name>
    <dbReference type="NCBI Taxonomy" id="1202772"/>
    <lineage>
        <taxon>Eukaryota</taxon>
        <taxon>Sar</taxon>
        <taxon>Stramenopiles</taxon>
        <taxon>Oomycota</taxon>
        <taxon>Saprolegniomycetes</taxon>
        <taxon>Saprolegniales</taxon>
        <taxon>Achlyaceae</taxon>
        <taxon>Achlya</taxon>
    </lineage>
</organism>
<reference evidence="4 5" key="1">
    <citation type="journal article" date="2014" name="Genome Biol. Evol.">
        <title>The secreted proteins of Achlya hypogyna and Thraustotheca clavata identify the ancestral oomycete secretome and reveal gene acquisitions by horizontal gene transfer.</title>
        <authorList>
            <person name="Misner I."/>
            <person name="Blouin N."/>
            <person name="Leonard G."/>
            <person name="Richards T.A."/>
            <person name="Lane C.E."/>
        </authorList>
    </citation>
    <scope>NUCLEOTIDE SEQUENCE [LARGE SCALE GENOMIC DNA]</scope>
    <source>
        <strain evidence="4 5">ATCC 48635</strain>
    </source>
</reference>
<dbReference type="InterPro" id="IPR036188">
    <property type="entry name" value="FAD/NAD-bd_sf"/>
</dbReference>
<dbReference type="Gene3D" id="3.30.9.10">
    <property type="entry name" value="D-Amino Acid Oxidase, subunit A, domain 2"/>
    <property type="match status" value="1"/>
</dbReference>
<comment type="caution">
    <text evidence="4">The sequence shown here is derived from an EMBL/GenBank/DDBJ whole genome shotgun (WGS) entry which is preliminary data.</text>
</comment>
<dbReference type="Pfam" id="PF01494">
    <property type="entry name" value="FAD_binding_3"/>
    <property type="match status" value="1"/>
</dbReference>
<evidence type="ECO:0000313" key="5">
    <source>
        <dbReference type="Proteomes" id="UP000243579"/>
    </source>
</evidence>
<proteinExistence type="predicted"/>
<evidence type="ECO:0000256" key="2">
    <source>
        <dbReference type="ARBA" id="ARBA00022827"/>
    </source>
</evidence>
<dbReference type="PANTHER" id="PTHR43004">
    <property type="entry name" value="TRK SYSTEM POTASSIUM UPTAKE PROTEIN"/>
    <property type="match status" value="1"/>
</dbReference>
<dbReference type="GO" id="GO:0071949">
    <property type="term" value="F:FAD binding"/>
    <property type="evidence" value="ECO:0007669"/>
    <property type="project" value="InterPro"/>
</dbReference>
<dbReference type="GO" id="GO:0016709">
    <property type="term" value="F:oxidoreductase activity, acting on paired donors, with incorporation or reduction of molecular oxygen, NAD(P)H as one donor, and incorporation of one atom of oxygen"/>
    <property type="evidence" value="ECO:0007669"/>
    <property type="project" value="UniProtKB-ARBA"/>
</dbReference>
<protein>
    <submittedName>
        <fullName evidence="4">Polyketide hydroxylase</fullName>
    </submittedName>
</protein>
<gene>
    <name evidence="4" type="ORF">ACHHYP_04337</name>
</gene>
<evidence type="ECO:0000259" key="3">
    <source>
        <dbReference type="Pfam" id="PF01494"/>
    </source>
</evidence>
<sequence length="630" mass="68479">MLRAAKPQARVLVAGGGPVGLTLGLLLEHVYKVPVDIVDRQLAPTHHPQAHFMNLRSMEILKTHLPTLHDRILEVAAPPSQWRDYVYCSRVMGHELARVDQFGPGIRKAPSPGFRNELLESLHLLSPTQPVHFPQNKFEHLLSDYAAEAGLSFARGVEVVRVDTTSTASSVRVALRNIQTGAIEDREYDHVVGCDGAHSRVRQAVGIPMQGSARLQSLVNVHFTSHKLSAYARTCPAMLYFVFNPAVIGVLIAHDLPNGEWVFQIPCFPADPKQPLAEFSKAQCDSLIRAAAASSGAAALDVDIHSVGYWEMQAQVAAKYDAAANRVFLAGDAAHRFPPAGGFGMNTGIQDAHNLAWRLARHVHGAPTNLAAYSAERQPVAEATTQLSLKNFQRTLRVPGALHVSYASAQQLEAATQSSAFQWLPTSMRQSIVSSALKIGSAHLRSLEDAASSVGQHLRRRVSEIVLRRQAIGMLFYKWDIGYAYGQPFPESPDVALDRSHEVATAECPDGFTPTIQVGGRLPHKWLWWSTTKTLVSTLDVPQLVLSATPEFTLIVLDDRWTGAVTAPTVVLGSAAATSENVWAATYRDANDTLGDGIAALLVRPDGHIAQVWRDIGDVTQAAIDAATTQ</sequence>
<keyword evidence="5" id="KW-1185">Reference proteome</keyword>
<dbReference type="InterPro" id="IPR002938">
    <property type="entry name" value="FAD-bd"/>
</dbReference>
<accession>A0A1V9Z1N6</accession>
<feature type="domain" description="FAD-binding" evidence="3">
    <location>
        <begin position="9"/>
        <end position="387"/>
    </location>
</feature>
<evidence type="ECO:0000256" key="1">
    <source>
        <dbReference type="ARBA" id="ARBA00022630"/>
    </source>
</evidence>
<dbReference type="STRING" id="1202772.A0A1V9Z1N6"/>
<dbReference type="GO" id="GO:0006744">
    <property type="term" value="P:ubiquinone biosynthetic process"/>
    <property type="evidence" value="ECO:0007669"/>
    <property type="project" value="TreeGrafter"/>
</dbReference>
<dbReference type="Proteomes" id="UP000243579">
    <property type="component" value="Unassembled WGS sequence"/>
</dbReference>
<dbReference type="Gene3D" id="3.40.30.120">
    <property type="match status" value="1"/>
</dbReference>